<dbReference type="EMBL" id="BAABDI010000030">
    <property type="protein sequence ID" value="GAA3987014.1"/>
    <property type="molecule type" value="Genomic_DNA"/>
</dbReference>
<reference evidence="2" key="1">
    <citation type="journal article" date="2019" name="Int. J. Syst. Evol. Microbiol.">
        <title>The Global Catalogue of Microorganisms (GCM) 10K type strain sequencing project: providing services to taxonomists for standard genome sequencing and annotation.</title>
        <authorList>
            <consortium name="The Broad Institute Genomics Platform"/>
            <consortium name="The Broad Institute Genome Sequencing Center for Infectious Disease"/>
            <person name="Wu L."/>
            <person name="Ma J."/>
        </authorList>
    </citation>
    <scope>NUCLEOTIDE SEQUENCE [LARGE SCALE GENOMIC DNA]</scope>
    <source>
        <strain evidence="2">JCM 17217</strain>
    </source>
</reference>
<organism evidence="1 2">
    <name type="scientific">Hymenobacter antarcticus</name>
    <dbReference type="NCBI Taxonomy" id="486270"/>
    <lineage>
        <taxon>Bacteria</taxon>
        <taxon>Pseudomonadati</taxon>
        <taxon>Bacteroidota</taxon>
        <taxon>Cytophagia</taxon>
        <taxon>Cytophagales</taxon>
        <taxon>Hymenobacteraceae</taxon>
        <taxon>Hymenobacter</taxon>
    </lineage>
</organism>
<proteinExistence type="predicted"/>
<protein>
    <submittedName>
        <fullName evidence="1">Uncharacterized protein</fullName>
    </submittedName>
</protein>
<comment type="caution">
    <text evidence="1">The sequence shown here is derived from an EMBL/GenBank/DDBJ whole genome shotgun (WGS) entry which is preliminary data.</text>
</comment>
<dbReference type="Proteomes" id="UP001501556">
    <property type="component" value="Unassembled WGS sequence"/>
</dbReference>
<evidence type="ECO:0000313" key="1">
    <source>
        <dbReference type="EMBL" id="GAA3987014.1"/>
    </source>
</evidence>
<evidence type="ECO:0000313" key="2">
    <source>
        <dbReference type="Proteomes" id="UP001501556"/>
    </source>
</evidence>
<gene>
    <name evidence="1" type="ORF">GCM10022407_34710</name>
</gene>
<name>A0ABP7QRL4_9BACT</name>
<accession>A0ABP7QRL4</accession>
<sequence>MIHGDPKDRDILKRYIESLIGAIDAIGEPYAGRPLPIPIIEQTYLDLIRRIKASLMGILAQLNYWPEHGEMKVPISLLFRSCVTDVLLLLYLKSLEEHEPTFENELHVLDTLYVKFVKGLLDADQLTTTEDAKQEAFKKLYADAAYLIEEVSPLLKFKNNKALRHGSDEELLKKGGKTLSSSLTTESQFAYLSKLPEFSSLSSLYWLYKHFSQHEHYSHAGSVVIHLPQWFECLQWYKALYGCFRAVQLTSSKIGATDLLLDDLTINMGHIYSRLIEHQEDMDADSKQE</sequence>
<keyword evidence="2" id="KW-1185">Reference proteome</keyword>